<keyword evidence="1" id="KW-0418">Kinase</keyword>
<sequence length="123" mass="14675">MLWVKDEKGTKAVPLLIELAKYGKQNCNIVIIEGILYSDLYIELFEVLKLEFNDIYAYYYDMPFEETLIRHQTKANHNEFGENEMKRWWREKDYIGIIPEKNITKELSLDEIVEMISSDVMSK</sequence>
<evidence type="ECO:0000313" key="1">
    <source>
        <dbReference type="EMBL" id="GBF33743.1"/>
    </source>
</evidence>
<dbReference type="Proteomes" id="UP000239549">
    <property type="component" value="Unassembled WGS sequence"/>
</dbReference>
<gene>
    <name evidence="1" type="ORF">DCCM_2853</name>
</gene>
<keyword evidence="2" id="KW-1185">Reference proteome</keyword>
<accession>A0A2L2XDE8</accession>
<name>A0A2L2XDE8_9FIRM</name>
<protein>
    <submittedName>
        <fullName evidence="1">Kinase</fullName>
    </submittedName>
</protein>
<reference evidence="2" key="1">
    <citation type="submission" date="2018-02" db="EMBL/GenBank/DDBJ databases">
        <title>Genome sequence of Desulfocucumis palustris strain NAW-5.</title>
        <authorList>
            <person name="Watanabe M."/>
            <person name="Kojima H."/>
            <person name="Fukui M."/>
        </authorList>
    </citation>
    <scope>NUCLEOTIDE SEQUENCE [LARGE SCALE GENOMIC DNA]</scope>
    <source>
        <strain evidence="2">NAW-5</strain>
    </source>
</reference>
<organism evidence="1 2">
    <name type="scientific">Desulfocucumis palustris</name>
    <dbReference type="NCBI Taxonomy" id="1898651"/>
    <lineage>
        <taxon>Bacteria</taxon>
        <taxon>Bacillati</taxon>
        <taxon>Bacillota</taxon>
        <taxon>Clostridia</taxon>
        <taxon>Eubacteriales</taxon>
        <taxon>Desulfocucumaceae</taxon>
        <taxon>Desulfocucumis</taxon>
    </lineage>
</organism>
<comment type="caution">
    <text evidence="1">The sequence shown here is derived from an EMBL/GenBank/DDBJ whole genome shotgun (WGS) entry which is preliminary data.</text>
</comment>
<evidence type="ECO:0000313" key="2">
    <source>
        <dbReference type="Proteomes" id="UP000239549"/>
    </source>
</evidence>
<proteinExistence type="predicted"/>
<dbReference type="GO" id="GO:0016301">
    <property type="term" value="F:kinase activity"/>
    <property type="evidence" value="ECO:0007669"/>
    <property type="project" value="UniProtKB-KW"/>
</dbReference>
<keyword evidence="1" id="KW-0808">Transferase</keyword>
<dbReference type="EMBL" id="BFAV01000119">
    <property type="protein sequence ID" value="GBF33743.1"/>
    <property type="molecule type" value="Genomic_DNA"/>
</dbReference>
<dbReference type="AlphaFoldDB" id="A0A2L2XDE8"/>